<dbReference type="InterPro" id="IPR038050">
    <property type="entry name" value="Neuro_actylchol_rec"/>
</dbReference>
<keyword evidence="10" id="KW-0869">Chloride channel</keyword>
<dbReference type="Proteomes" id="UP001558613">
    <property type="component" value="Unassembled WGS sequence"/>
</dbReference>
<evidence type="ECO:0000256" key="2">
    <source>
        <dbReference type="ARBA" id="ARBA00004236"/>
    </source>
</evidence>
<keyword evidence="4" id="KW-1003">Cell membrane</keyword>
<dbReference type="InterPro" id="IPR006201">
    <property type="entry name" value="Neur_channel"/>
</dbReference>
<evidence type="ECO:0000256" key="14">
    <source>
        <dbReference type="SAM" id="MobiDB-lite"/>
    </source>
</evidence>
<evidence type="ECO:0000256" key="10">
    <source>
        <dbReference type="ARBA" id="ARBA00023173"/>
    </source>
</evidence>
<feature type="domain" description="Neurotransmitter-gated ion-channel transmembrane" evidence="16">
    <location>
        <begin position="222"/>
        <end position="417"/>
    </location>
</feature>
<evidence type="ECO:0000256" key="1">
    <source>
        <dbReference type="ARBA" id="ARBA00004141"/>
    </source>
</evidence>
<feature type="non-terminal residue" evidence="17">
    <location>
        <position position="1"/>
    </location>
</feature>
<evidence type="ECO:0000256" key="4">
    <source>
        <dbReference type="ARBA" id="ARBA00022475"/>
    </source>
</evidence>
<comment type="subcellular location">
    <subcellularLocation>
        <location evidence="2">Cell membrane</location>
    </subcellularLocation>
    <subcellularLocation>
        <location evidence="1">Membrane</location>
        <topology evidence="1">Multi-pass membrane protein</topology>
    </subcellularLocation>
</comment>
<organism evidence="17 18">
    <name type="scientific">Cirrhinus molitorella</name>
    <name type="common">mud carp</name>
    <dbReference type="NCBI Taxonomy" id="172907"/>
    <lineage>
        <taxon>Eukaryota</taxon>
        <taxon>Metazoa</taxon>
        <taxon>Chordata</taxon>
        <taxon>Craniata</taxon>
        <taxon>Vertebrata</taxon>
        <taxon>Euteleostomi</taxon>
        <taxon>Actinopterygii</taxon>
        <taxon>Neopterygii</taxon>
        <taxon>Teleostei</taxon>
        <taxon>Ostariophysi</taxon>
        <taxon>Cypriniformes</taxon>
        <taxon>Cyprinidae</taxon>
        <taxon>Labeoninae</taxon>
        <taxon>Labeonini</taxon>
        <taxon>Cirrhinus</taxon>
    </lineage>
</organism>
<gene>
    <name evidence="17" type="ORF">QQF64_031477</name>
</gene>
<dbReference type="EMBL" id="JAYMGO010000008">
    <property type="protein sequence ID" value="KAL1269188.1"/>
    <property type="molecule type" value="Genomic_DNA"/>
</dbReference>
<keyword evidence="7 13" id="KW-1133">Transmembrane helix</keyword>
<protein>
    <recommendedName>
        <fullName evidence="19">Gamma-aminobutyric acid (GABA) A receptor, delta</fullName>
    </recommendedName>
</protein>
<evidence type="ECO:0000256" key="5">
    <source>
        <dbReference type="ARBA" id="ARBA00022692"/>
    </source>
</evidence>
<name>A0ABR3MX12_9TELE</name>
<keyword evidence="12 13" id="KW-0407">Ion channel</keyword>
<dbReference type="InterPro" id="IPR036734">
    <property type="entry name" value="Neur_chan_lig-bd_sf"/>
</dbReference>
<feature type="transmembrane region" description="Helical" evidence="13">
    <location>
        <begin position="276"/>
        <end position="298"/>
    </location>
</feature>
<dbReference type="SUPFAM" id="SSF63712">
    <property type="entry name" value="Nicotinic receptor ligand binding domain-like"/>
    <property type="match status" value="1"/>
</dbReference>
<dbReference type="InterPro" id="IPR006202">
    <property type="entry name" value="Neur_chan_lig-bd"/>
</dbReference>
<comment type="caution">
    <text evidence="17">The sequence shown here is derived from an EMBL/GenBank/DDBJ whole genome shotgun (WGS) entry which is preliminary data.</text>
</comment>
<evidence type="ECO:0000256" key="12">
    <source>
        <dbReference type="ARBA" id="ARBA00023303"/>
    </source>
</evidence>
<evidence type="ECO:0000256" key="3">
    <source>
        <dbReference type="ARBA" id="ARBA00022448"/>
    </source>
</evidence>
<dbReference type="Pfam" id="PF02931">
    <property type="entry name" value="Neur_chan_LBD"/>
    <property type="match status" value="1"/>
</dbReference>
<keyword evidence="6" id="KW-0732">Signal</keyword>
<evidence type="ECO:0000256" key="9">
    <source>
        <dbReference type="ARBA" id="ARBA00023136"/>
    </source>
</evidence>
<evidence type="ECO:0000256" key="6">
    <source>
        <dbReference type="ARBA" id="ARBA00022729"/>
    </source>
</evidence>
<keyword evidence="3 13" id="KW-0813">Transport</keyword>
<evidence type="ECO:0000313" key="18">
    <source>
        <dbReference type="Proteomes" id="UP001558613"/>
    </source>
</evidence>
<sequence>LRCFLVALPLPSPFVPGFPRIFSVRLSTPCLNVVIQLETVDADSVQFNSSEYTMTVFLRQSWRDDRLSYNHTNKTLGLDSRFVDKLWLPDTFIVNAKSAWFHDVTVENKLIRLQPDGVVLYSSRITSTVACDMDLTKYPMDEQECMLDLESYGYSSEDIVYHWSESQKLIHGLDKLELSQFTITDYRFVTEMMNFKSAGRFPRLSLRFQLRRNRGVYIIQSYMPSILLVAMSWVSFWISQSAVPARVSLGITTVLTMTTLMVSARSSLPRASAIKALDVYFWICYVFVFAALIEYAFAHYNADYSKKEKAKVKTNKSAESMVKNGKQAMVLFSLSVAGMNQGLLISNRQNRAQRATDPPGDPHEETEVHGTQSRRAQKESSEEKKCCKCKPIDADTIDIYARAVFPFTFAVVNVIYWVAYTM</sequence>
<evidence type="ECO:0008006" key="19">
    <source>
        <dbReference type="Google" id="ProtNLM"/>
    </source>
</evidence>
<evidence type="ECO:0000313" key="17">
    <source>
        <dbReference type="EMBL" id="KAL1269188.1"/>
    </source>
</evidence>
<dbReference type="PRINTS" id="PR00252">
    <property type="entry name" value="NRIONCHANNEL"/>
</dbReference>
<evidence type="ECO:0000259" key="16">
    <source>
        <dbReference type="Pfam" id="PF02932"/>
    </source>
</evidence>
<keyword evidence="9 13" id="KW-0472">Membrane</keyword>
<accession>A0ABR3MX12</accession>
<dbReference type="Gene3D" id="2.70.170.10">
    <property type="entry name" value="Neurotransmitter-gated ion-channel ligand-binding domain"/>
    <property type="match status" value="1"/>
</dbReference>
<feature type="transmembrane region" description="Helical" evidence="13">
    <location>
        <begin position="245"/>
        <end position="264"/>
    </location>
</feature>
<keyword evidence="18" id="KW-1185">Reference proteome</keyword>
<evidence type="ECO:0000256" key="8">
    <source>
        <dbReference type="ARBA" id="ARBA00023065"/>
    </source>
</evidence>
<dbReference type="Gene3D" id="1.20.58.390">
    <property type="entry name" value="Neurotransmitter-gated ion-channel transmembrane domain"/>
    <property type="match status" value="1"/>
</dbReference>
<dbReference type="SUPFAM" id="SSF90112">
    <property type="entry name" value="Neurotransmitter-gated ion-channel transmembrane pore"/>
    <property type="match status" value="1"/>
</dbReference>
<dbReference type="InterPro" id="IPR006028">
    <property type="entry name" value="GABAA/Glycine_rcpt"/>
</dbReference>
<dbReference type="Pfam" id="PF02932">
    <property type="entry name" value="Neur_chan_memb"/>
    <property type="match status" value="1"/>
</dbReference>
<dbReference type="InterPro" id="IPR036719">
    <property type="entry name" value="Neuro-gated_channel_TM_sf"/>
</dbReference>
<keyword evidence="5 13" id="KW-0812">Transmembrane</keyword>
<keyword evidence="11" id="KW-0868">Chloride</keyword>
<dbReference type="InterPro" id="IPR006029">
    <property type="entry name" value="Neurotrans-gated_channel_TM"/>
</dbReference>
<proteinExistence type="inferred from homology"/>
<feature type="transmembrane region" description="Helical" evidence="13">
    <location>
        <begin position="216"/>
        <end position="239"/>
    </location>
</feature>
<dbReference type="InterPro" id="IPR018000">
    <property type="entry name" value="Neurotransmitter_ion_chnl_CS"/>
</dbReference>
<keyword evidence="8 13" id="KW-0406">Ion transport</keyword>
<reference evidence="17 18" key="1">
    <citation type="submission" date="2023-09" db="EMBL/GenBank/DDBJ databases">
        <authorList>
            <person name="Wang M."/>
        </authorList>
    </citation>
    <scope>NUCLEOTIDE SEQUENCE [LARGE SCALE GENOMIC DNA]</scope>
    <source>
        <strain evidence="17">GT-2023</strain>
        <tissue evidence="17">Liver</tissue>
    </source>
</reference>
<comment type="similarity">
    <text evidence="13">Belongs to the ligand-gated ion channel (TC 1.A.9) family.</text>
</comment>
<dbReference type="NCBIfam" id="TIGR00860">
    <property type="entry name" value="LIC"/>
    <property type="match status" value="1"/>
</dbReference>
<feature type="region of interest" description="Disordered" evidence="14">
    <location>
        <begin position="350"/>
        <end position="380"/>
    </location>
</feature>
<evidence type="ECO:0000259" key="15">
    <source>
        <dbReference type="Pfam" id="PF02931"/>
    </source>
</evidence>
<evidence type="ECO:0000256" key="11">
    <source>
        <dbReference type="ARBA" id="ARBA00023214"/>
    </source>
</evidence>
<evidence type="ECO:0000256" key="13">
    <source>
        <dbReference type="RuleBase" id="RU000687"/>
    </source>
</evidence>
<dbReference type="PROSITE" id="PS00236">
    <property type="entry name" value="NEUROTR_ION_CHANNEL"/>
    <property type="match status" value="1"/>
</dbReference>
<dbReference type="PRINTS" id="PR00253">
    <property type="entry name" value="GABAARECEPTR"/>
</dbReference>
<dbReference type="CDD" id="cd19055">
    <property type="entry name" value="LGIC_TM_GABAAR_delta"/>
    <property type="match status" value="1"/>
</dbReference>
<dbReference type="PANTHER" id="PTHR18945">
    <property type="entry name" value="NEUROTRANSMITTER GATED ION CHANNEL"/>
    <property type="match status" value="1"/>
</dbReference>
<feature type="domain" description="Neurotransmitter-gated ion-channel ligand-binding" evidence="15">
    <location>
        <begin position="29"/>
        <end position="213"/>
    </location>
</feature>
<feature type="transmembrane region" description="Helical" evidence="13">
    <location>
        <begin position="399"/>
        <end position="419"/>
    </location>
</feature>
<evidence type="ECO:0000256" key="7">
    <source>
        <dbReference type="ARBA" id="ARBA00022989"/>
    </source>
</evidence>